<dbReference type="AlphaFoldDB" id="A0A0F9YGN8"/>
<comment type="caution">
    <text evidence="2">The sequence shown here is derived from an EMBL/GenBank/DDBJ whole genome shotgun (WGS) entry which is preliminary data.</text>
</comment>
<dbReference type="Gene3D" id="2.60.120.1130">
    <property type="match status" value="1"/>
</dbReference>
<dbReference type="Pfam" id="PF12969">
    <property type="entry name" value="DUF3857"/>
    <property type="match status" value="2"/>
</dbReference>
<dbReference type="Pfam" id="PF01841">
    <property type="entry name" value="Transglut_core"/>
    <property type="match status" value="1"/>
</dbReference>
<gene>
    <name evidence="2" type="ORF">LCGC14_0018780</name>
</gene>
<dbReference type="Gene3D" id="2.60.40.3140">
    <property type="match status" value="2"/>
</dbReference>
<proteinExistence type="predicted"/>
<protein>
    <recommendedName>
        <fullName evidence="1">Transglutaminase-like domain-containing protein</fullName>
    </recommendedName>
</protein>
<dbReference type="SUPFAM" id="SSF54001">
    <property type="entry name" value="Cysteine proteinases"/>
    <property type="match status" value="2"/>
</dbReference>
<dbReference type="InterPro" id="IPR024618">
    <property type="entry name" value="DUF3857"/>
</dbReference>
<dbReference type="InterPro" id="IPR038765">
    <property type="entry name" value="Papain-like_cys_pep_sf"/>
</dbReference>
<evidence type="ECO:0000259" key="1">
    <source>
        <dbReference type="SMART" id="SM00460"/>
    </source>
</evidence>
<feature type="domain" description="Transglutaminase-like" evidence="1">
    <location>
        <begin position="336"/>
        <end position="403"/>
    </location>
</feature>
<dbReference type="SMART" id="SM00460">
    <property type="entry name" value="TGc"/>
    <property type="match status" value="1"/>
</dbReference>
<sequence length="1272" mass="141698">MKHARNILVLSLILLTAVPACAQDYTKGILDRDTVIEAAKSVTTEAYPNADMVVVDGHVIVQYNADGTSTRWDDTVIKALTEKGKRSSQENGLYFTIPYDTVKLTLLEIIKPDGQVDPINITMNSRIMVDPSQMAMNIYNPNRKVLGFRVPGLEIGDMVRYVYRRQTVKTRMPDAWYDYELAQYTFPIKHFVYEVLGPKELPLKKIIVKDEVAGTIEHTTGEKDGLLHNRWEVSDVPRVFSEPSMPPLSRVVQRVRASTIPDWQTVSRWYWNLCEPHIKTTTPEMAEMVAELTKGLTDRQAKIEAIFRWASQKVRYMGITTETEAPGYEPHDASITFENKYGVCRDKAALLTAMLRLAGLDANVALIHADIKKDREAPDSFFNHAVVAVREADGSWQLMDCTPAITKQLLPSYLCDRSYLVASEAGDDLATSPIIPAEENLVHIETTGAISEAGDLTLQSVLRFEGINDNNYRGYFSRIKPAERRQFFERVAKSIVAGATLTRLSIEPADMQDTSQPLTVRMDITAPDVLVSSDRCSTMQPPLVGTSVGMVNFILRSTGLDKRTYPMTTDMACGVRETLRITLPDSLGQAVMPTFTPIDDPTLTWNRSLRIDDGQLVGTNEFLINVVEFSPTQYLQLKEHLRTIEYNERKMPIFAGPASPSPATDLVGPDDDYVTLDRRRIYTLKDARNWTLTASMTKKILTHAGKTESAELKFSYNPAWEDVKLVKATVTAPDGTVKEVRKEEINLMDAEWVAMAKRYPAGKTLVVNLPNVEIGSIIHYEVKRTYRDRPFFWMGEIFADFNPIVSKVVQIHAPTDLPLTVHSVAAEALTATKRTEGATTIYEWSIANQPGLKQERMVPPLWSFAPTVNASVGEWSAYANEIDTVFEAAAGKSKVAAAKARELVEDLDGDDAKVIAIRDFVAKTIRTLGFSVYFEPSIDELPLTTITPADRVLADGYGNPTDRAVLLTAMLRAAGFKPELVLAISIPDVHGIHNMLTQCPQTDSFTVALVRVTSEGREVYLNDSDQYGALGATGYDRGLGLTVATAQFRPIAAAPDRRELTELTYNIRLSAEGDATILRGRRWRGDTFGIVNRMYAEMTPEERRRSHQESISRISQSATANGELVTDFTQYPAIGKLPVVATKYAVRDGDHLYLKLPTDLCSLSLPGTDKRANDVYWSSPNRQTGRVTIELPEGFTDVLLAPPDIDWQAPAGAGHVRVRVTQEANPPRLVIDYDVDLKAAVIPASEYDKLLEIGRRLSHPSARTIVLRKSKP</sequence>
<dbReference type="EMBL" id="LAZR01000003">
    <property type="protein sequence ID" value="KKO11397.1"/>
    <property type="molecule type" value="Genomic_DNA"/>
</dbReference>
<reference evidence="2" key="1">
    <citation type="journal article" date="2015" name="Nature">
        <title>Complex archaea that bridge the gap between prokaryotes and eukaryotes.</title>
        <authorList>
            <person name="Spang A."/>
            <person name="Saw J.H."/>
            <person name="Jorgensen S.L."/>
            <person name="Zaremba-Niedzwiedzka K."/>
            <person name="Martijn J."/>
            <person name="Lind A.E."/>
            <person name="van Eijk R."/>
            <person name="Schleper C."/>
            <person name="Guy L."/>
            <person name="Ettema T.J."/>
        </authorList>
    </citation>
    <scope>NUCLEOTIDE SEQUENCE</scope>
</reference>
<dbReference type="PANTHER" id="PTHR33490">
    <property type="entry name" value="BLR5614 PROTEIN-RELATED"/>
    <property type="match status" value="1"/>
</dbReference>
<name>A0A0F9YGN8_9ZZZZ</name>
<dbReference type="InterPro" id="IPR002931">
    <property type="entry name" value="Transglutaminase-like"/>
</dbReference>
<organism evidence="2">
    <name type="scientific">marine sediment metagenome</name>
    <dbReference type="NCBI Taxonomy" id="412755"/>
    <lineage>
        <taxon>unclassified sequences</taxon>
        <taxon>metagenomes</taxon>
        <taxon>ecological metagenomes</taxon>
    </lineage>
</organism>
<accession>A0A0F9YGN8</accession>
<dbReference type="Gene3D" id="3.10.620.30">
    <property type="match status" value="2"/>
</dbReference>
<evidence type="ECO:0000313" key="2">
    <source>
        <dbReference type="EMBL" id="KKO11397.1"/>
    </source>
</evidence>